<name>A0A160DVZ1_9GAMM</name>
<gene>
    <name evidence="1" type="ORF">I596_1982</name>
</gene>
<dbReference type="EMBL" id="CP015249">
    <property type="protein sequence ID" value="ANB18003.1"/>
    <property type="molecule type" value="Genomic_DNA"/>
</dbReference>
<evidence type="ECO:0000313" key="2">
    <source>
        <dbReference type="Proteomes" id="UP000076830"/>
    </source>
</evidence>
<evidence type="ECO:0000313" key="1">
    <source>
        <dbReference type="EMBL" id="ANB18003.1"/>
    </source>
</evidence>
<protein>
    <submittedName>
        <fullName evidence="1">Uncharacterized protein</fullName>
    </submittedName>
</protein>
<sequence>MRTVDHIELPAIAPASAKPIPPRISARTVRAGIAEVQRSIDAPRLPQGVSQPDFTIDAARKAKVKCIDGWLYAVRTIDGVHHIELATRQNKAIPCTYTGNGEP</sequence>
<reference evidence="1 2" key="1">
    <citation type="submission" date="2016-04" db="EMBL/GenBank/DDBJ databases">
        <title>Complete genome sequence of Dokdonella koreensis DS-123T.</title>
        <authorList>
            <person name="Kim J.F."/>
            <person name="Lee H."/>
            <person name="Kwak M.-J."/>
        </authorList>
    </citation>
    <scope>NUCLEOTIDE SEQUENCE [LARGE SCALE GENOMIC DNA]</scope>
    <source>
        <strain evidence="1 2">DS-123</strain>
    </source>
</reference>
<organism evidence="1 2">
    <name type="scientific">Dokdonella koreensis DS-123</name>
    <dbReference type="NCBI Taxonomy" id="1300342"/>
    <lineage>
        <taxon>Bacteria</taxon>
        <taxon>Pseudomonadati</taxon>
        <taxon>Pseudomonadota</taxon>
        <taxon>Gammaproteobacteria</taxon>
        <taxon>Lysobacterales</taxon>
        <taxon>Rhodanobacteraceae</taxon>
        <taxon>Dokdonella</taxon>
    </lineage>
</organism>
<keyword evidence="2" id="KW-1185">Reference proteome</keyword>
<dbReference type="AlphaFoldDB" id="A0A160DVZ1"/>
<dbReference type="Proteomes" id="UP000076830">
    <property type="component" value="Chromosome"/>
</dbReference>
<accession>A0A160DVZ1</accession>
<dbReference type="KEGG" id="dko:I596_1982"/>
<proteinExistence type="predicted"/>